<dbReference type="Proteomes" id="UP000050761">
    <property type="component" value="Unassembled WGS sequence"/>
</dbReference>
<feature type="domain" description="KANL2-like probable zinc-finger" evidence="4">
    <location>
        <begin position="362"/>
        <end position="396"/>
    </location>
</feature>
<accession>A0A183FWK8</accession>
<sequence>MADSIDWSNSEPPNRYVLAYGTQHCLIEQDYDHSVYEECSYVSSRTLVKCKSVRKKEDLRANGGVCEMHKKFYDSIKERFLCEERRLMQDNGQGKPKYSRFINQDGLISRTLVKCKSVRKKEDLRANGGVCEMHKKFYDSIKERFLCEERRLMQDNGQGKPKYSRFINQDGLISEEYPWLMQSYRWESPLPRTVYDDAPDDDPVAPLRNAGVFTEKDILKMRKALLEKKIEYLTLHGEMMVERARRRAHDLFGNNRKVVTLDESAAAIAAACASLDNYGSTSKRIALLHKYKTGEWERKEPPFCSFGRQKSDNDEDVSAVVASVVNAVLDCCDEEKDDIISYQELQESREPKQAPTPVEEVEPCSRWRIPQSDYCDLHIVLDERQCLFVPCSVCHSMCVELGPTPLCSKHLKEFSKVKRAPSKDARMPGTPMLNLSSGVPPISPLSIFKSTNDPSKPLFGLPSSSSSSPFPTGSLTDRRTTKRVSVDAPPGEENELAKRIRPDLTLGEVVSQGQSPALQEAIRRAELRRGRDEEVCGCARIRPFERSQFPAKSSVPRRISVGNRVPVPVRRPSGTADSSGQIHSPQPSYSSGALSRHGGGSETGIQRQHALLPAPRRTQPLHRHLDLRPAPVNIPLNPRPSSASTSTSYIDASGNEVLVEDRRTPPYSQGQQNVFFVSDASKSRMPSSAQTRPFISSYRRPIHATVHRQPSGSQQLRDGTSNSETSRAHVILPPPPDPPILPPSGSVRSSIAPTEDFGVAAEETRAGGSRTGQVPTATSSPRAGGPLGRSGPPDSESASSDQDVQLLAPPPPPPILRPRYPGILRKPDGPSTPSPLPVLPQPPPSSATPQRAAPPSAPLPRPPPASRPLPPHRLLNPAVRPLPPHRLIKTLPLPVVPAPRAPKPATSSDSTTATAATTAATVTTATTTTTTATTNTVEEPKETPPAERISPSKIAQTSRERALARKADELSSADLDPLRILAAVSEAARDSAASASAAAAAAAAAVSVQQSKPAPSTAESADAADDDDEFEEEL</sequence>
<feature type="region of interest" description="Disordered" evidence="3">
    <location>
        <begin position="629"/>
        <end position="650"/>
    </location>
</feature>
<dbReference type="OrthoDB" id="5850696at2759"/>
<proteinExistence type="predicted"/>
<keyword evidence="2" id="KW-0539">Nucleus</keyword>
<feature type="region of interest" description="Disordered" evidence="3">
    <location>
        <begin position="763"/>
        <end position="976"/>
    </location>
</feature>
<dbReference type="EMBL" id="UZAH01027653">
    <property type="protein sequence ID" value="VDO93789.1"/>
    <property type="molecule type" value="Genomic_DNA"/>
</dbReference>
<evidence type="ECO:0000313" key="7">
    <source>
        <dbReference type="WBParaSite" id="HPBE_0001282901-mRNA-1"/>
    </source>
</evidence>
<evidence type="ECO:0000313" key="5">
    <source>
        <dbReference type="EMBL" id="VDO93789.1"/>
    </source>
</evidence>
<feature type="region of interest" description="Disordered" evidence="3">
    <location>
        <begin position="456"/>
        <end position="499"/>
    </location>
</feature>
<evidence type="ECO:0000256" key="2">
    <source>
        <dbReference type="ARBA" id="ARBA00023242"/>
    </source>
</evidence>
<dbReference type="InterPro" id="IPR025927">
    <property type="entry name" value="Znf_KANL2-like"/>
</dbReference>
<feature type="compositionally biased region" description="Polar residues" evidence="3">
    <location>
        <begin position="639"/>
        <end position="650"/>
    </location>
</feature>
<feature type="region of interest" description="Disordered" evidence="3">
    <location>
        <begin position="549"/>
        <end position="607"/>
    </location>
</feature>
<dbReference type="WBParaSite" id="HPBE_0001282901-mRNA-1">
    <property type="protein sequence ID" value="HPBE_0001282901-mRNA-1"/>
    <property type="gene ID" value="HPBE_0001282901"/>
</dbReference>
<dbReference type="AlphaFoldDB" id="A0A183FWK8"/>
<accession>A0A3P7ZTH1</accession>
<feature type="region of interest" description="Disordered" evidence="3">
    <location>
        <begin position="705"/>
        <end position="751"/>
    </location>
</feature>
<feature type="region of interest" description="Disordered" evidence="3">
    <location>
        <begin position="994"/>
        <end position="1034"/>
    </location>
</feature>
<keyword evidence="6" id="KW-1185">Reference proteome</keyword>
<feature type="compositionally biased region" description="Low complexity" evidence="3">
    <location>
        <begin position="994"/>
        <end position="1008"/>
    </location>
</feature>
<feature type="compositionally biased region" description="Low complexity" evidence="3">
    <location>
        <begin position="903"/>
        <end position="936"/>
    </location>
</feature>
<feature type="compositionally biased region" description="Pro residues" evidence="3">
    <location>
        <begin position="830"/>
        <end position="846"/>
    </location>
</feature>
<dbReference type="Pfam" id="PF13891">
    <property type="entry name" value="zf-C3HC3H_KANSL2"/>
    <property type="match status" value="1"/>
</dbReference>
<feature type="compositionally biased region" description="Polar residues" evidence="3">
    <location>
        <begin position="708"/>
        <end position="725"/>
    </location>
</feature>
<feature type="compositionally biased region" description="Basic and acidic residues" evidence="3">
    <location>
        <begin position="958"/>
        <end position="969"/>
    </location>
</feature>
<evidence type="ECO:0000256" key="3">
    <source>
        <dbReference type="SAM" id="MobiDB-lite"/>
    </source>
</evidence>
<evidence type="ECO:0000259" key="4">
    <source>
        <dbReference type="Pfam" id="PF13891"/>
    </source>
</evidence>
<dbReference type="GO" id="GO:0005634">
    <property type="term" value="C:nucleus"/>
    <property type="evidence" value="ECO:0007669"/>
    <property type="project" value="UniProtKB-SubCell"/>
</dbReference>
<protein>
    <submittedName>
        <fullName evidence="7">Zf-C3Hc3H domain-containing protein</fullName>
    </submittedName>
</protein>
<feature type="compositionally biased region" description="Pro residues" evidence="3">
    <location>
        <begin position="855"/>
        <end position="871"/>
    </location>
</feature>
<organism evidence="6 7">
    <name type="scientific">Heligmosomoides polygyrus</name>
    <name type="common">Parasitic roundworm</name>
    <dbReference type="NCBI Taxonomy" id="6339"/>
    <lineage>
        <taxon>Eukaryota</taxon>
        <taxon>Metazoa</taxon>
        <taxon>Ecdysozoa</taxon>
        <taxon>Nematoda</taxon>
        <taxon>Chromadorea</taxon>
        <taxon>Rhabditida</taxon>
        <taxon>Rhabditina</taxon>
        <taxon>Rhabditomorpha</taxon>
        <taxon>Strongyloidea</taxon>
        <taxon>Heligmosomidae</taxon>
        <taxon>Heligmosomoides</taxon>
    </lineage>
</organism>
<reference evidence="7" key="2">
    <citation type="submission" date="2019-09" db="UniProtKB">
        <authorList>
            <consortium name="WormBaseParasite"/>
        </authorList>
    </citation>
    <scope>IDENTIFICATION</scope>
</reference>
<feature type="compositionally biased region" description="Polar residues" evidence="3">
    <location>
        <begin position="771"/>
        <end position="781"/>
    </location>
</feature>
<comment type="subcellular location">
    <subcellularLocation>
        <location evidence="1">Nucleus</location>
    </subcellularLocation>
</comment>
<feature type="compositionally biased region" description="Polar residues" evidence="3">
    <location>
        <begin position="575"/>
        <end position="593"/>
    </location>
</feature>
<feature type="compositionally biased region" description="Pro residues" evidence="3">
    <location>
        <begin position="732"/>
        <end position="742"/>
    </location>
</feature>
<feature type="compositionally biased region" description="Low complexity" evidence="3">
    <location>
        <begin position="456"/>
        <end position="475"/>
    </location>
</feature>
<evidence type="ECO:0000313" key="6">
    <source>
        <dbReference type="Proteomes" id="UP000050761"/>
    </source>
</evidence>
<feature type="compositionally biased region" description="Acidic residues" evidence="3">
    <location>
        <begin position="1022"/>
        <end position="1034"/>
    </location>
</feature>
<gene>
    <name evidence="5" type="ORF">HPBE_LOCUS12830</name>
</gene>
<name>A0A183FWK8_HELPZ</name>
<evidence type="ECO:0000256" key="1">
    <source>
        <dbReference type="ARBA" id="ARBA00004123"/>
    </source>
</evidence>
<reference evidence="5 6" key="1">
    <citation type="submission" date="2018-11" db="EMBL/GenBank/DDBJ databases">
        <authorList>
            <consortium name="Pathogen Informatics"/>
        </authorList>
    </citation>
    <scope>NUCLEOTIDE SEQUENCE [LARGE SCALE GENOMIC DNA]</scope>
</reference>